<dbReference type="GO" id="GO:0006644">
    <property type="term" value="P:phospholipid metabolic process"/>
    <property type="evidence" value="ECO:0007669"/>
    <property type="project" value="InterPro"/>
</dbReference>
<dbReference type="Proteomes" id="UP000234641">
    <property type="component" value="Unassembled WGS sequence"/>
</dbReference>
<dbReference type="InterPro" id="IPR015141">
    <property type="entry name" value="PLipase_A2_prok/fun"/>
</dbReference>
<dbReference type="GO" id="GO:0050482">
    <property type="term" value="P:arachidonate secretion"/>
    <property type="evidence" value="ECO:0007669"/>
    <property type="project" value="InterPro"/>
</dbReference>
<evidence type="ECO:0000313" key="3">
    <source>
        <dbReference type="Proteomes" id="UP000234641"/>
    </source>
</evidence>
<dbReference type="RefSeq" id="WP_219618607.1">
    <property type="nucleotide sequence ID" value="NZ_FXYY01000057.1"/>
</dbReference>
<keyword evidence="1" id="KW-0472">Membrane</keyword>
<dbReference type="Pfam" id="PF09056">
    <property type="entry name" value="Phospholip_A2_3"/>
    <property type="match status" value="1"/>
</dbReference>
<dbReference type="SUPFAM" id="SSF48619">
    <property type="entry name" value="Phospholipase A2, PLA2"/>
    <property type="match status" value="1"/>
</dbReference>
<evidence type="ECO:0000256" key="1">
    <source>
        <dbReference type="SAM" id="Phobius"/>
    </source>
</evidence>
<feature type="non-terminal residue" evidence="2">
    <location>
        <position position="1"/>
    </location>
</feature>
<reference evidence="2 3" key="1">
    <citation type="submission" date="2017-03" db="EMBL/GenBank/DDBJ databases">
        <authorList>
            <person name="Afonso C.L."/>
            <person name="Miller P.J."/>
            <person name="Scott M.A."/>
            <person name="Spackman E."/>
            <person name="Goraichik I."/>
            <person name="Dimitrov K.M."/>
            <person name="Suarez D.L."/>
            <person name="Swayne D.E."/>
        </authorList>
    </citation>
    <scope>NUCLEOTIDE SEQUENCE [LARGE SCALE GENOMIC DNA]</scope>
    <source>
        <strain evidence="2 3">ATCC 9172</strain>
    </source>
</reference>
<name>A0A2H1KTD1_BRELN</name>
<feature type="transmembrane region" description="Helical" evidence="1">
    <location>
        <begin position="60"/>
        <end position="80"/>
    </location>
</feature>
<organism evidence="2 3">
    <name type="scientific">Brevibacterium linens ATCC 9172</name>
    <dbReference type="NCBI Taxonomy" id="1255617"/>
    <lineage>
        <taxon>Bacteria</taxon>
        <taxon>Bacillati</taxon>
        <taxon>Actinomycetota</taxon>
        <taxon>Actinomycetes</taxon>
        <taxon>Micrococcales</taxon>
        <taxon>Brevibacteriaceae</taxon>
        <taxon>Brevibacterium</taxon>
    </lineage>
</organism>
<dbReference type="InterPro" id="IPR036444">
    <property type="entry name" value="PLipase_A2_dom_sf"/>
</dbReference>
<dbReference type="GO" id="GO:0004623">
    <property type="term" value="F:phospholipase A2 activity"/>
    <property type="evidence" value="ECO:0007669"/>
    <property type="project" value="InterPro"/>
</dbReference>
<accession>A0A2H1KTD1</accession>
<dbReference type="AlphaFoldDB" id="A0A2H1KTD1"/>
<sequence length="407" mass="44281">WADRGRPGRGGDAADRVIRSPTPLLNTKLKELPKNTTKRDLTHSFEMRFMKTFNIRCRSILLCLSAAALIAPAVASPAVADQPVVRTQGAVPNRALKLNDLGATSVQSASTFGTTQPEDEDDESMILSSFEPKTIEASDVTSKDGVKIRFDLPAGCGSTGTAGTVDCGFGSATFDPAVVDADGNDVPYRETSQDKSIRLEVTPSSKTVFPLTATMYIGETLTTEDGETATEVASETLGDVIAMGDDLEFTDEELAQEETDLDAALAEEAETTPPTFGPVGPLTPYAKKPGRVTIPKNYRYCPKSCKPKSWHDYCTSSPDQPVVGKYRVDFRGPCARHDMNIQAIMGKKISNSAKKKQWYSANGKLKRQMKQQCQHQFSKGTVFRQNCYITVGVYYAAVTANTFVKKL</sequence>
<keyword evidence="1" id="KW-0812">Transmembrane</keyword>
<proteinExistence type="predicted"/>
<keyword evidence="1" id="KW-1133">Transmembrane helix</keyword>
<dbReference type="Gene3D" id="1.20.90.10">
    <property type="entry name" value="Phospholipase A2 domain"/>
    <property type="match status" value="1"/>
</dbReference>
<gene>
    <name evidence="2" type="ORF">BLIN9172_03527</name>
</gene>
<evidence type="ECO:0000313" key="2">
    <source>
        <dbReference type="EMBL" id="SMY02931.1"/>
    </source>
</evidence>
<protein>
    <submittedName>
        <fullName evidence="2">Phospholipase A2</fullName>
    </submittedName>
</protein>
<dbReference type="EMBL" id="FXYY01000057">
    <property type="protein sequence ID" value="SMY02931.1"/>
    <property type="molecule type" value="Genomic_DNA"/>
</dbReference>